<reference evidence="1" key="1">
    <citation type="submission" date="2015-05" db="EMBL/GenBank/DDBJ databases">
        <title>Permanent draft genome of Rhodopirellula islandicus K833.</title>
        <authorList>
            <person name="Kizina J."/>
            <person name="Richter M."/>
            <person name="Glockner F.O."/>
            <person name="Harder J."/>
        </authorList>
    </citation>
    <scope>NUCLEOTIDE SEQUENCE [LARGE SCALE GENOMIC DNA]</scope>
    <source>
        <strain evidence="1">K833</strain>
    </source>
</reference>
<dbReference type="PATRIC" id="fig|595434.4.peg.2127"/>
<keyword evidence="2" id="KW-1185">Reference proteome</keyword>
<dbReference type="AlphaFoldDB" id="A0A0J1BGC6"/>
<name>A0A0J1BGC6_RHOIS</name>
<protein>
    <submittedName>
        <fullName evidence="1">Uncharacterized protein</fullName>
    </submittedName>
</protein>
<proteinExistence type="predicted"/>
<comment type="caution">
    <text evidence="1">The sequence shown here is derived from an EMBL/GenBank/DDBJ whole genome shotgun (WGS) entry which is preliminary data.</text>
</comment>
<organism evidence="1 2">
    <name type="scientific">Rhodopirellula islandica</name>
    <dbReference type="NCBI Taxonomy" id="595434"/>
    <lineage>
        <taxon>Bacteria</taxon>
        <taxon>Pseudomonadati</taxon>
        <taxon>Planctomycetota</taxon>
        <taxon>Planctomycetia</taxon>
        <taxon>Pirellulales</taxon>
        <taxon>Pirellulaceae</taxon>
        <taxon>Rhodopirellula</taxon>
    </lineage>
</organism>
<evidence type="ECO:0000313" key="1">
    <source>
        <dbReference type="EMBL" id="KLU05595.1"/>
    </source>
</evidence>
<evidence type="ECO:0000313" key="2">
    <source>
        <dbReference type="Proteomes" id="UP000036367"/>
    </source>
</evidence>
<dbReference type="EMBL" id="LECT01000017">
    <property type="protein sequence ID" value="KLU05595.1"/>
    <property type="molecule type" value="Genomic_DNA"/>
</dbReference>
<sequence>MESPIDESGGNVVAEVTSRFAQRRETTRCLSQSLSLAVPSSLVVCQDLFLG</sequence>
<dbReference type="Proteomes" id="UP000036367">
    <property type="component" value="Unassembled WGS sequence"/>
</dbReference>
<gene>
    <name evidence="1" type="ORF">RISK_002227</name>
</gene>
<accession>A0A0J1BGC6</accession>